<protein>
    <submittedName>
        <fullName evidence="2">Uncharacterized protein</fullName>
    </submittedName>
</protein>
<sequence>MSPHAGWSGLVFGTAAAVMIFLLCRVGVFALPGQGTSFLAAAVAFVVSVVVSLVAKPKPDAELVGLVHSLTPEGGPPARDHR</sequence>
<comment type="caution">
    <text evidence="2">The sequence shown here is derived from an EMBL/GenBank/DDBJ whole genome shotgun (WGS) entry which is preliminary data.</text>
</comment>
<gene>
    <name evidence="2" type="ORF">Atai01_18920</name>
</gene>
<proteinExistence type="predicted"/>
<keyword evidence="3" id="KW-1185">Reference proteome</keyword>
<keyword evidence="1" id="KW-1133">Transmembrane helix</keyword>
<evidence type="ECO:0000256" key="1">
    <source>
        <dbReference type="SAM" id="Phobius"/>
    </source>
</evidence>
<organism evidence="2 3">
    <name type="scientific">Amycolatopsis taiwanensis</name>
    <dbReference type="NCBI Taxonomy" id="342230"/>
    <lineage>
        <taxon>Bacteria</taxon>
        <taxon>Bacillati</taxon>
        <taxon>Actinomycetota</taxon>
        <taxon>Actinomycetes</taxon>
        <taxon>Pseudonocardiales</taxon>
        <taxon>Pseudonocardiaceae</taxon>
        <taxon>Amycolatopsis</taxon>
    </lineage>
</organism>
<evidence type="ECO:0000313" key="2">
    <source>
        <dbReference type="EMBL" id="GLY65273.1"/>
    </source>
</evidence>
<accession>A0A9W6VBR2</accession>
<feature type="transmembrane region" description="Helical" evidence="1">
    <location>
        <begin position="37"/>
        <end position="55"/>
    </location>
</feature>
<dbReference type="EMBL" id="BSTI01000003">
    <property type="protein sequence ID" value="GLY65273.1"/>
    <property type="molecule type" value="Genomic_DNA"/>
</dbReference>
<dbReference type="AlphaFoldDB" id="A0A9W6VBR2"/>
<evidence type="ECO:0000313" key="3">
    <source>
        <dbReference type="Proteomes" id="UP001165136"/>
    </source>
</evidence>
<keyword evidence="1" id="KW-0472">Membrane</keyword>
<keyword evidence="1" id="KW-0812">Transmembrane</keyword>
<reference evidence="2" key="1">
    <citation type="submission" date="2023-03" db="EMBL/GenBank/DDBJ databases">
        <title>Amycolatopsis taiwanensis NBRC 103393.</title>
        <authorList>
            <person name="Ichikawa N."/>
            <person name="Sato H."/>
            <person name="Tonouchi N."/>
        </authorList>
    </citation>
    <scope>NUCLEOTIDE SEQUENCE</scope>
    <source>
        <strain evidence="2">NBRC 103393</strain>
    </source>
</reference>
<feature type="transmembrane region" description="Helical" evidence="1">
    <location>
        <begin position="7"/>
        <end position="31"/>
    </location>
</feature>
<dbReference type="Proteomes" id="UP001165136">
    <property type="component" value="Unassembled WGS sequence"/>
</dbReference>
<name>A0A9W6VBR2_9PSEU</name>